<dbReference type="OrthoDB" id="1739143at2759"/>
<evidence type="ECO:0000313" key="4">
    <source>
        <dbReference type="EMBL" id="GFF20216.1"/>
    </source>
</evidence>
<evidence type="ECO:0000256" key="2">
    <source>
        <dbReference type="ARBA" id="ARBA00022801"/>
    </source>
</evidence>
<feature type="domain" description="Isochorismatase-like" evidence="3">
    <location>
        <begin position="16"/>
        <end position="199"/>
    </location>
</feature>
<accession>A0A5M3Z467</accession>
<keyword evidence="5" id="KW-1185">Reference proteome</keyword>
<dbReference type="VEuPathDB" id="FungiDB:ATEG_04173"/>
<dbReference type="PANTHER" id="PTHR43540">
    <property type="entry name" value="PEROXYUREIDOACRYLATE/UREIDOACRYLATE AMIDOHYDROLASE-RELATED"/>
    <property type="match status" value="1"/>
</dbReference>
<reference evidence="4 5" key="1">
    <citation type="submission" date="2020-01" db="EMBL/GenBank/DDBJ databases">
        <title>Aspergillus terreus IFO 6365 whole genome shotgun sequence.</title>
        <authorList>
            <person name="Kanamasa S."/>
            <person name="Takahashi H."/>
        </authorList>
    </citation>
    <scope>NUCLEOTIDE SEQUENCE [LARGE SCALE GENOMIC DNA]</scope>
    <source>
        <strain evidence="4 5">IFO 6365</strain>
    </source>
</reference>
<dbReference type="GO" id="GO:0016787">
    <property type="term" value="F:hydrolase activity"/>
    <property type="evidence" value="ECO:0007669"/>
    <property type="project" value="UniProtKB-KW"/>
</dbReference>
<comment type="similarity">
    <text evidence="1">Belongs to the isochorismatase family.</text>
</comment>
<dbReference type="Proteomes" id="UP000452235">
    <property type="component" value="Unassembled WGS sequence"/>
</dbReference>
<dbReference type="EMBL" id="BLJY01000011">
    <property type="protein sequence ID" value="GFF20216.1"/>
    <property type="molecule type" value="Genomic_DNA"/>
</dbReference>
<dbReference type="SUPFAM" id="SSF52499">
    <property type="entry name" value="Isochorismatase-like hydrolases"/>
    <property type="match status" value="1"/>
</dbReference>
<evidence type="ECO:0000313" key="5">
    <source>
        <dbReference type="Proteomes" id="UP000452235"/>
    </source>
</evidence>
<evidence type="ECO:0000259" key="3">
    <source>
        <dbReference type="Pfam" id="PF00857"/>
    </source>
</evidence>
<protein>
    <submittedName>
        <fullName evidence="4">Cysteine hydrolase family protein</fullName>
    </submittedName>
</protein>
<dbReference type="Gene3D" id="3.40.50.850">
    <property type="entry name" value="Isochorismatase-like"/>
    <property type="match status" value="1"/>
</dbReference>
<comment type="caution">
    <text evidence="4">The sequence shown here is derived from an EMBL/GenBank/DDBJ whole genome shotgun (WGS) entry which is preliminary data.</text>
</comment>
<sequence>MGSSSKSPADFSDNYAILNLDWMSVLIEAVENTPEGQAMIANCSRWNDAVHQKSPRPLTIFSSLSFTPGQPEIQPNSPFASLLRPYGEFAHGTPPVQIDKRFHLDEKDVVLHKTRWSATSGNALEQILKAQGIKTVVVSGLSLSGVVMSTIYRLFDLDYNVYVIRDNVVELPPTQNTEFSHVLLDMLLPKMGLKVISIEDALEGLSRSGPHGADSLMEYYAR</sequence>
<dbReference type="InterPro" id="IPR036380">
    <property type="entry name" value="Isochorismatase-like_sf"/>
</dbReference>
<gene>
    <name evidence="4" type="ORF">ATEIFO6365_0011047800</name>
</gene>
<evidence type="ECO:0000256" key="1">
    <source>
        <dbReference type="ARBA" id="ARBA00006336"/>
    </source>
</evidence>
<keyword evidence="2 4" id="KW-0378">Hydrolase</keyword>
<dbReference type="InterPro" id="IPR050272">
    <property type="entry name" value="Isochorismatase-like_hydrls"/>
</dbReference>
<dbReference type="PANTHER" id="PTHR43540:SF1">
    <property type="entry name" value="ISOCHORISMATASE HYDROLASE"/>
    <property type="match status" value="1"/>
</dbReference>
<name>A0A5M3Z467_ASPTE</name>
<proteinExistence type="inferred from homology"/>
<dbReference type="AlphaFoldDB" id="A0A5M3Z467"/>
<organism evidence="4 5">
    <name type="scientific">Aspergillus terreus</name>
    <dbReference type="NCBI Taxonomy" id="33178"/>
    <lineage>
        <taxon>Eukaryota</taxon>
        <taxon>Fungi</taxon>
        <taxon>Dikarya</taxon>
        <taxon>Ascomycota</taxon>
        <taxon>Pezizomycotina</taxon>
        <taxon>Eurotiomycetes</taxon>
        <taxon>Eurotiomycetidae</taxon>
        <taxon>Eurotiales</taxon>
        <taxon>Aspergillaceae</taxon>
        <taxon>Aspergillus</taxon>
        <taxon>Aspergillus subgen. Circumdati</taxon>
    </lineage>
</organism>
<dbReference type="InterPro" id="IPR000868">
    <property type="entry name" value="Isochorismatase-like_dom"/>
</dbReference>
<dbReference type="Pfam" id="PF00857">
    <property type="entry name" value="Isochorismatase"/>
    <property type="match status" value="1"/>
</dbReference>